<accession>A0A0E9R4F2</accession>
<proteinExistence type="predicted"/>
<sequence>MLLTAHTAEQTIVQTETRCQSLRPDASAGGFVSTGCSALQCIASSLR</sequence>
<name>A0A0E9R4F2_ANGAN</name>
<dbReference type="EMBL" id="GBXM01085242">
    <property type="protein sequence ID" value="JAH23335.1"/>
    <property type="molecule type" value="Transcribed_RNA"/>
</dbReference>
<reference evidence="1" key="1">
    <citation type="submission" date="2014-11" db="EMBL/GenBank/DDBJ databases">
        <authorList>
            <person name="Amaro Gonzalez C."/>
        </authorList>
    </citation>
    <scope>NUCLEOTIDE SEQUENCE</scope>
</reference>
<protein>
    <submittedName>
        <fullName evidence="1">Uncharacterized protein</fullName>
    </submittedName>
</protein>
<dbReference type="AlphaFoldDB" id="A0A0E9R4F2"/>
<organism evidence="1">
    <name type="scientific">Anguilla anguilla</name>
    <name type="common">European freshwater eel</name>
    <name type="synonym">Muraena anguilla</name>
    <dbReference type="NCBI Taxonomy" id="7936"/>
    <lineage>
        <taxon>Eukaryota</taxon>
        <taxon>Metazoa</taxon>
        <taxon>Chordata</taxon>
        <taxon>Craniata</taxon>
        <taxon>Vertebrata</taxon>
        <taxon>Euteleostomi</taxon>
        <taxon>Actinopterygii</taxon>
        <taxon>Neopterygii</taxon>
        <taxon>Teleostei</taxon>
        <taxon>Anguilliformes</taxon>
        <taxon>Anguillidae</taxon>
        <taxon>Anguilla</taxon>
    </lineage>
</organism>
<reference evidence="1" key="2">
    <citation type="journal article" date="2015" name="Fish Shellfish Immunol.">
        <title>Early steps in the European eel (Anguilla anguilla)-Vibrio vulnificus interaction in the gills: Role of the RtxA13 toxin.</title>
        <authorList>
            <person name="Callol A."/>
            <person name="Pajuelo D."/>
            <person name="Ebbesson L."/>
            <person name="Teles M."/>
            <person name="MacKenzie S."/>
            <person name="Amaro C."/>
        </authorList>
    </citation>
    <scope>NUCLEOTIDE SEQUENCE</scope>
</reference>
<evidence type="ECO:0000313" key="1">
    <source>
        <dbReference type="EMBL" id="JAH23335.1"/>
    </source>
</evidence>